<keyword evidence="2" id="KW-1185">Reference proteome</keyword>
<gene>
    <name evidence="1" type="ORF">Amon02_001081200</name>
</gene>
<name>A0ACB5U1Q4_AMBMO</name>
<dbReference type="EMBL" id="BSXS01011124">
    <property type="protein sequence ID" value="GME99739.1"/>
    <property type="molecule type" value="Genomic_DNA"/>
</dbReference>
<proteinExistence type="predicted"/>
<reference evidence="1" key="1">
    <citation type="submission" date="2023-04" db="EMBL/GenBank/DDBJ databases">
        <title>Ambrosiozyma monospora NBRC 10751.</title>
        <authorList>
            <person name="Ichikawa N."/>
            <person name="Sato H."/>
            <person name="Tonouchi N."/>
        </authorList>
    </citation>
    <scope>NUCLEOTIDE SEQUENCE</scope>
    <source>
        <strain evidence="1">NBRC 10751</strain>
    </source>
</reference>
<evidence type="ECO:0000313" key="2">
    <source>
        <dbReference type="Proteomes" id="UP001165064"/>
    </source>
</evidence>
<organism evidence="1 2">
    <name type="scientific">Ambrosiozyma monospora</name>
    <name type="common">Yeast</name>
    <name type="synonym">Endomycopsis monosporus</name>
    <dbReference type="NCBI Taxonomy" id="43982"/>
    <lineage>
        <taxon>Eukaryota</taxon>
        <taxon>Fungi</taxon>
        <taxon>Dikarya</taxon>
        <taxon>Ascomycota</taxon>
        <taxon>Saccharomycotina</taxon>
        <taxon>Pichiomycetes</taxon>
        <taxon>Pichiales</taxon>
        <taxon>Pichiaceae</taxon>
        <taxon>Ambrosiozyma</taxon>
    </lineage>
</organism>
<dbReference type="Proteomes" id="UP001165064">
    <property type="component" value="Unassembled WGS sequence"/>
</dbReference>
<comment type="caution">
    <text evidence="1">The sequence shown here is derived from an EMBL/GenBank/DDBJ whole genome shotgun (WGS) entry which is preliminary data.</text>
</comment>
<evidence type="ECO:0000313" key="1">
    <source>
        <dbReference type="EMBL" id="GME99739.1"/>
    </source>
</evidence>
<protein>
    <submittedName>
        <fullName evidence="1">Unnamed protein product</fullName>
    </submittedName>
</protein>
<accession>A0ACB5U1Q4</accession>
<sequence length="187" mass="21708">MKDNHFDLVEDVLKTEARLKHVSKKQLLKQGMTLQQVDSEFINELNPHKQFVFENYDQLTFDDAHIIKSDPMYKSLSSVELSSEEFIWSQDLELNKLQLSHVADNVDSYDAKLLKSMQNHIDALGPENRHEHVPHLHEAKMNGTPLGDHYDWRFYNGLDQSDSSYASTANDVSDVVFKNLLWLMDQC</sequence>